<dbReference type="InterPro" id="IPR011991">
    <property type="entry name" value="ArsR-like_HTH"/>
</dbReference>
<name>A0ABS4PVL9_9PSEU</name>
<organism evidence="5 6">
    <name type="scientific">Amycolatopsis magusensis</name>
    <dbReference type="NCBI Taxonomy" id="882444"/>
    <lineage>
        <taxon>Bacteria</taxon>
        <taxon>Bacillati</taxon>
        <taxon>Actinomycetota</taxon>
        <taxon>Actinomycetes</taxon>
        <taxon>Pseudonocardiales</taxon>
        <taxon>Pseudonocardiaceae</taxon>
        <taxon>Amycolatopsis</taxon>
    </lineage>
</organism>
<evidence type="ECO:0000256" key="2">
    <source>
        <dbReference type="ARBA" id="ARBA00023125"/>
    </source>
</evidence>
<dbReference type="InterPro" id="IPR001845">
    <property type="entry name" value="HTH_ArsR_DNA-bd_dom"/>
</dbReference>
<evidence type="ECO:0000259" key="4">
    <source>
        <dbReference type="SMART" id="SM00418"/>
    </source>
</evidence>
<keyword evidence="1" id="KW-0805">Transcription regulation</keyword>
<evidence type="ECO:0000313" key="6">
    <source>
        <dbReference type="Proteomes" id="UP000741013"/>
    </source>
</evidence>
<keyword evidence="6" id="KW-1185">Reference proteome</keyword>
<sequence length="292" mass="31583">MTRIHFTFDDIARTCLAESLNPAEEAVFALDALSDMQNTALASWRRTAVRRLGELTDVVAALCRELRPVPDLLWLTDRRARPDDDRLAAAGLTGSGVASLARQFAEGVVVPCWPSIANHFGTMVRRKERESGGGVHALLSSLHPRIRWHGPALDIDDGRAAEIRLAGRGLTVVHSAFLSSAPAVLIGRGSEMDPPALVVSALPEIAGRLRWSRERDPSVAALSALLGRTRATLLWQLNDTCTTGELAKRAGVSAATVSQHTGILREAGLITTARQRNTVHHSLTVLGRQLVR</sequence>
<dbReference type="SMART" id="SM00418">
    <property type="entry name" value="HTH_ARSR"/>
    <property type="match status" value="1"/>
</dbReference>
<gene>
    <name evidence="5" type="ORF">JOM49_004991</name>
</gene>
<dbReference type="InterPro" id="IPR051011">
    <property type="entry name" value="Metal_resp_trans_reg"/>
</dbReference>
<dbReference type="SUPFAM" id="SSF46785">
    <property type="entry name" value="Winged helix' DNA-binding domain"/>
    <property type="match status" value="1"/>
</dbReference>
<accession>A0ABS4PVL9</accession>
<dbReference type="PANTHER" id="PTHR43132:SF8">
    <property type="entry name" value="HTH-TYPE TRANSCRIPTIONAL REGULATOR KMTR"/>
    <property type="match status" value="1"/>
</dbReference>
<dbReference type="Gene3D" id="1.10.10.10">
    <property type="entry name" value="Winged helix-like DNA-binding domain superfamily/Winged helix DNA-binding domain"/>
    <property type="match status" value="1"/>
</dbReference>
<dbReference type="InterPro" id="IPR036390">
    <property type="entry name" value="WH_DNA-bd_sf"/>
</dbReference>
<dbReference type="RefSeq" id="WP_209666635.1">
    <property type="nucleotide sequence ID" value="NZ_JAGGMS010000001.1"/>
</dbReference>
<dbReference type="PANTHER" id="PTHR43132">
    <property type="entry name" value="ARSENICAL RESISTANCE OPERON REPRESSOR ARSR-RELATED"/>
    <property type="match status" value="1"/>
</dbReference>
<dbReference type="CDD" id="cd00090">
    <property type="entry name" value="HTH_ARSR"/>
    <property type="match status" value="1"/>
</dbReference>
<dbReference type="EMBL" id="JAGGMS010000001">
    <property type="protein sequence ID" value="MBP2183465.1"/>
    <property type="molecule type" value="Genomic_DNA"/>
</dbReference>
<evidence type="ECO:0000313" key="5">
    <source>
        <dbReference type="EMBL" id="MBP2183465.1"/>
    </source>
</evidence>
<evidence type="ECO:0000256" key="1">
    <source>
        <dbReference type="ARBA" id="ARBA00023015"/>
    </source>
</evidence>
<feature type="domain" description="HTH arsR-type" evidence="4">
    <location>
        <begin position="220"/>
        <end position="292"/>
    </location>
</feature>
<dbReference type="Pfam" id="PF12840">
    <property type="entry name" value="HTH_20"/>
    <property type="match status" value="1"/>
</dbReference>
<dbReference type="Proteomes" id="UP000741013">
    <property type="component" value="Unassembled WGS sequence"/>
</dbReference>
<reference evidence="5 6" key="1">
    <citation type="submission" date="2021-03" db="EMBL/GenBank/DDBJ databases">
        <title>Sequencing the genomes of 1000 actinobacteria strains.</title>
        <authorList>
            <person name="Klenk H.-P."/>
        </authorList>
    </citation>
    <scope>NUCLEOTIDE SEQUENCE [LARGE SCALE GENOMIC DNA]</scope>
    <source>
        <strain evidence="5 6">DSM 45510</strain>
    </source>
</reference>
<dbReference type="GO" id="GO:0003677">
    <property type="term" value="F:DNA binding"/>
    <property type="evidence" value="ECO:0007669"/>
    <property type="project" value="UniProtKB-KW"/>
</dbReference>
<comment type="caution">
    <text evidence="5">The sequence shown here is derived from an EMBL/GenBank/DDBJ whole genome shotgun (WGS) entry which is preliminary data.</text>
</comment>
<keyword evidence="3" id="KW-0804">Transcription</keyword>
<dbReference type="PRINTS" id="PR00778">
    <property type="entry name" value="HTHARSR"/>
</dbReference>
<dbReference type="InterPro" id="IPR036388">
    <property type="entry name" value="WH-like_DNA-bd_sf"/>
</dbReference>
<proteinExistence type="predicted"/>
<keyword evidence="2 5" id="KW-0238">DNA-binding</keyword>
<protein>
    <submittedName>
        <fullName evidence="5">DNA-binding transcriptional ArsR family regulator</fullName>
    </submittedName>
</protein>
<evidence type="ECO:0000256" key="3">
    <source>
        <dbReference type="ARBA" id="ARBA00023163"/>
    </source>
</evidence>